<keyword evidence="3" id="KW-0732">Signal</keyword>
<evidence type="ECO:0000256" key="3">
    <source>
        <dbReference type="SAM" id="SignalP"/>
    </source>
</evidence>
<dbReference type="InterPro" id="IPR000782">
    <property type="entry name" value="FAS1_domain"/>
</dbReference>
<dbReference type="OrthoDB" id="1893649at2759"/>
<dbReference type="PANTHER" id="PTHR33985:SF17">
    <property type="entry name" value="FASCICLIN-LIKE ARABINOGALACTAN PROTEIN 20"/>
    <property type="match status" value="1"/>
</dbReference>
<feature type="region of interest" description="Disordered" evidence="2">
    <location>
        <begin position="316"/>
        <end position="339"/>
    </location>
</feature>
<dbReference type="Gene3D" id="2.30.180.10">
    <property type="entry name" value="FAS1 domain"/>
    <property type="match status" value="1"/>
</dbReference>
<dbReference type="KEGG" id="vvi:100267882"/>
<evidence type="ECO:0000313" key="5">
    <source>
        <dbReference type="EMBL" id="RVW16919.1"/>
    </source>
</evidence>
<feature type="signal peptide" evidence="3">
    <location>
        <begin position="1"/>
        <end position="20"/>
    </location>
</feature>
<dbReference type="Gramene" id="Vitis01g00454.t01">
    <property type="protein sequence ID" value="Vitis01g00454.t01.CDS"/>
    <property type="gene ID" value="Vitis01g00454"/>
</dbReference>
<protein>
    <submittedName>
        <fullName evidence="5">Putative fasciclin-like arabinogalactan protein 20</fullName>
    </submittedName>
</protein>
<evidence type="ECO:0000256" key="1">
    <source>
        <dbReference type="ARBA" id="ARBA00007843"/>
    </source>
</evidence>
<dbReference type="InterPro" id="IPR036378">
    <property type="entry name" value="FAS1_dom_sf"/>
</dbReference>
<comment type="similarity">
    <text evidence="1">Belongs to the fasciclin-like AGP family.</text>
</comment>
<dbReference type="AlphaFoldDB" id="A0A438C114"/>
<dbReference type="Proteomes" id="UP000288805">
    <property type="component" value="Unassembled WGS sequence"/>
</dbReference>
<feature type="domain" description="FAS1" evidence="4">
    <location>
        <begin position="60"/>
        <end position="153"/>
    </location>
</feature>
<dbReference type="EMBL" id="QGNW01002582">
    <property type="protein sequence ID" value="RVW16919.1"/>
    <property type="molecule type" value="Genomic_DNA"/>
</dbReference>
<accession>A0A438C114</accession>
<gene>
    <name evidence="5" type="primary">FLA20_3</name>
    <name evidence="5" type="ORF">CK203_070677</name>
</gene>
<feature type="compositionally biased region" description="Polar residues" evidence="2">
    <location>
        <begin position="317"/>
        <end position="339"/>
    </location>
</feature>
<dbReference type="PANTHER" id="PTHR33985">
    <property type="entry name" value="OS02G0491300 PROTEIN-RELATED"/>
    <property type="match status" value="1"/>
</dbReference>
<organism evidence="5 6">
    <name type="scientific">Vitis vinifera</name>
    <name type="common">Grape</name>
    <dbReference type="NCBI Taxonomy" id="29760"/>
    <lineage>
        <taxon>Eukaryota</taxon>
        <taxon>Viridiplantae</taxon>
        <taxon>Streptophyta</taxon>
        <taxon>Embryophyta</taxon>
        <taxon>Tracheophyta</taxon>
        <taxon>Spermatophyta</taxon>
        <taxon>Magnoliopsida</taxon>
        <taxon>eudicotyledons</taxon>
        <taxon>Gunneridae</taxon>
        <taxon>Pentapetalae</taxon>
        <taxon>rosids</taxon>
        <taxon>Vitales</taxon>
        <taxon>Vitaceae</taxon>
        <taxon>Viteae</taxon>
        <taxon>Vitis</taxon>
    </lineage>
</organism>
<dbReference type="SMART" id="SM00554">
    <property type="entry name" value="FAS1"/>
    <property type="match status" value="2"/>
</dbReference>
<feature type="chain" id="PRO_5019489193" evidence="3">
    <location>
        <begin position="21"/>
        <end position="339"/>
    </location>
</feature>
<comment type="caution">
    <text evidence="5">The sequence shown here is derived from an EMBL/GenBank/DDBJ whole genome shotgun (WGS) entry which is preliminary data.</text>
</comment>
<proteinExistence type="inferred from homology"/>
<reference evidence="5 6" key="1">
    <citation type="journal article" date="2018" name="PLoS Genet.">
        <title>Population sequencing reveals clonal diversity and ancestral inbreeding in the grapevine cultivar Chardonnay.</title>
        <authorList>
            <person name="Roach M.J."/>
            <person name="Johnson D.L."/>
            <person name="Bohlmann J."/>
            <person name="van Vuuren H.J."/>
            <person name="Jones S.J."/>
            <person name="Pretorius I.S."/>
            <person name="Schmidt S.A."/>
            <person name="Borneman A.R."/>
        </authorList>
    </citation>
    <scope>NUCLEOTIDE SEQUENCE [LARGE SCALE GENOMIC DNA]</scope>
    <source>
        <strain evidence="6">cv. Chardonnay</strain>
        <tissue evidence="5">Leaf</tissue>
    </source>
</reference>
<sequence>MAYSLLTSLIIFCLFSLSSSLPSQTILDAAEILSDSGYVSMSLTLELVSQTLLPKSPSATLFAASDAAFIESGQPPLSLLQFHSSPLALSFESLRSLPVGAKIPTMFANHSLIVTSAASDSQISLNNVNITSSPLFDDGSLIIFGVDKFFDLNFPALGLTRSPSPNTGCTDDAIASSGGDSFDEASGVLRSRGYFVMASFLDLQLLGFRDGTKMTVLAPADEVMMDRVGNFSDISSSIFLRHVLPCKVSWSDLVNFDDGSMLPTSLEGFTINITRSGDTLKLNEVSVAFPDMYHSDWLVVHGLGEVLTLLVGPEQAADSSSETGGSKTNEQTALGNSEF</sequence>
<evidence type="ECO:0000259" key="4">
    <source>
        <dbReference type="SMART" id="SM00554"/>
    </source>
</evidence>
<feature type="domain" description="FAS1" evidence="4">
    <location>
        <begin position="215"/>
        <end position="310"/>
    </location>
</feature>
<dbReference type="InterPro" id="IPR052806">
    <property type="entry name" value="Fasciclin-like_AGP"/>
</dbReference>
<evidence type="ECO:0000256" key="2">
    <source>
        <dbReference type="SAM" id="MobiDB-lite"/>
    </source>
</evidence>
<dbReference type="Pfam" id="PF02469">
    <property type="entry name" value="Fasciclin"/>
    <property type="match status" value="1"/>
</dbReference>
<dbReference type="SUPFAM" id="SSF82153">
    <property type="entry name" value="FAS1 domain"/>
    <property type="match status" value="2"/>
</dbReference>
<name>A0A438C114_VITVI</name>
<evidence type="ECO:0000313" key="6">
    <source>
        <dbReference type="Proteomes" id="UP000288805"/>
    </source>
</evidence>